<dbReference type="PROSITE" id="PS00802">
    <property type="entry name" value="TRANSKETOLASE_2"/>
    <property type="match status" value="1"/>
</dbReference>
<keyword evidence="13" id="KW-1185">Reference proteome</keyword>
<comment type="catalytic activity">
    <reaction evidence="10">
        <text>D-glyceraldehyde 3-phosphate + pyruvate + H(+) = 1-deoxy-D-xylulose 5-phosphate + CO2</text>
        <dbReference type="Rhea" id="RHEA:12605"/>
        <dbReference type="ChEBI" id="CHEBI:15361"/>
        <dbReference type="ChEBI" id="CHEBI:15378"/>
        <dbReference type="ChEBI" id="CHEBI:16526"/>
        <dbReference type="ChEBI" id="CHEBI:57792"/>
        <dbReference type="ChEBI" id="CHEBI:59776"/>
        <dbReference type="EC" id="2.2.1.7"/>
    </reaction>
</comment>
<dbReference type="InterPro" id="IPR005475">
    <property type="entry name" value="Transketolase-like_Pyr-bd"/>
</dbReference>
<comment type="cofactor">
    <cofactor evidence="10">
        <name>Mg(2+)</name>
        <dbReference type="ChEBI" id="CHEBI:18420"/>
    </cofactor>
    <text evidence="10">Binds 1 Mg(2+) ion per subunit.</text>
</comment>
<name>A0ABP7GHM6_9FLAO</name>
<keyword evidence="9 10" id="KW-0414">Isoprene biosynthesis</keyword>
<protein>
    <recommendedName>
        <fullName evidence="10">1-deoxy-D-xylulose-5-phosphate synthase</fullName>
        <ecNumber evidence="10">2.2.1.7</ecNumber>
    </recommendedName>
    <alternativeName>
        <fullName evidence="10">1-deoxyxylulose-5-phosphate synthase</fullName>
        <shortName evidence="10">DXP synthase</shortName>
        <shortName evidence="10">DXPS</shortName>
    </alternativeName>
</protein>
<gene>
    <name evidence="10" type="primary">dxs</name>
    <name evidence="12" type="ORF">GCM10022423_15960</name>
</gene>
<comment type="subunit">
    <text evidence="3 10">Homodimer.</text>
</comment>
<proteinExistence type="inferred from homology"/>
<dbReference type="SUPFAM" id="SSF52518">
    <property type="entry name" value="Thiamin diphosphate-binding fold (THDP-binding)"/>
    <property type="match status" value="2"/>
</dbReference>
<evidence type="ECO:0000256" key="2">
    <source>
        <dbReference type="ARBA" id="ARBA00011081"/>
    </source>
</evidence>
<dbReference type="SUPFAM" id="SSF52922">
    <property type="entry name" value="TK C-terminal domain-like"/>
    <property type="match status" value="1"/>
</dbReference>
<dbReference type="CDD" id="cd07033">
    <property type="entry name" value="TPP_PYR_DXS_TK_like"/>
    <property type="match status" value="1"/>
</dbReference>
<dbReference type="Gene3D" id="3.40.50.920">
    <property type="match status" value="1"/>
</dbReference>
<comment type="caution">
    <text evidence="10">Lacks conserved residue(s) required for the propagation of feature annotation.</text>
</comment>
<evidence type="ECO:0000256" key="4">
    <source>
        <dbReference type="ARBA" id="ARBA00022679"/>
    </source>
</evidence>
<keyword evidence="6 10" id="KW-0460">Magnesium</keyword>
<reference evidence="13" key="1">
    <citation type="journal article" date="2019" name="Int. J. Syst. Evol. Microbiol.">
        <title>The Global Catalogue of Microorganisms (GCM) 10K type strain sequencing project: providing services to taxonomists for standard genome sequencing and annotation.</title>
        <authorList>
            <consortium name="The Broad Institute Genomics Platform"/>
            <consortium name="The Broad Institute Genome Sequencing Center for Infectious Disease"/>
            <person name="Wu L."/>
            <person name="Ma J."/>
        </authorList>
    </citation>
    <scope>NUCLEOTIDE SEQUENCE [LARGE SCALE GENOMIC DNA]</scope>
    <source>
        <strain evidence="13">JCM 17337</strain>
    </source>
</reference>
<dbReference type="Proteomes" id="UP001500748">
    <property type="component" value="Unassembled WGS sequence"/>
</dbReference>
<dbReference type="PANTHER" id="PTHR43322:SF5">
    <property type="entry name" value="1-DEOXY-D-XYLULOSE-5-PHOSPHATE SYNTHASE, CHLOROPLASTIC"/>
    <property type="match status" value="1"/>
</dbReference>
<comment type="similarity">
    <text evidence="2 10">Belongs to the transketolase family. DXPS subfamily.</text>
</comment>
<evidence type="ECO:0000313" key="13">
    <source>
        <dbReference type="Proteomes" id="UP001500748"/>
    </source>
</evidence>
<feature type="binding site" evidence="10">
    <location>
        <begin position="116"/>
        <end position="118"/>
    </location>
    <ligand>
        <name>thiamine diphosphate</name>
        <dbReference type="ChEBI" id="CHEBI:58937"/>
    </ligand>
</feature>
<dbReference type="PANTHER" id="PTHR43322">
    <property type="entry name" value="1-D-DEOXYXYLULOSE 5-PHOSPHATE SYNTHASE-RELATED"/>
    <property type="match status" value="1"/>
</dbReference>
<feature type="binding site" evidence="10">
    <location>
        <position position="177"/>
    </location>
    <ligand>
        <name>Mg(2+)</name>
        <dbReference type="ChEBI" id="CHEBI:18420"/>
    </ligand>
</feature>
<feature type="binding site" evidence="10">
    <location>
        <position position="75"/>
    </location>
    <ligand>
        <name>thiamine diphosphate</name>
        <dbReference type="ChEBI" id="CHEBI:58937"/>
    </ligand>
</feature>
<evidence type="ECO:0000256" key="8">
    <source>
        <dbReference type="ARBA" id="ARBA00023052"/>
    </source>
</evidence>
<comment type="caution">
    <text evidence="12">The sequence shown here is derived from an EMBL/GenBank/DDBJ whole genome shotgun (WGS) entry which is preliminary data.</text>
</comment>
<dbReference type="Gene3D" id="3.40.50.970">
    <property type="match status" value="2"/>
</dbReference>
<keyword evidence="8 10" id="KW-0786">Thiamine pyrophosphate</keyword>
<feature type="binding site" evidence="10">
    <location>
        <position position="148"/>
    </location>
    <ligand>
        <name>Mg(2+)</name>
        <dbReference type="ChEBI" id="CHEBI:18420"/>
    </ligand>
</feature>
<evidence type="ECO:0000256" key="6">
    <source>
        <dbReference type="ARBA" id="ARBA00022842"/>
    </source>
</evidence>
<dbReference type="HAMAP" id="MF_00315">
    <property type="entry name" value="DXP_synth"/>
    <property type="match status" value="1"/>
</dbReference>
<comment type="function">
    <text evidence="10">Catalyzes the acyloin condensation reaction between C atoms 2 and 3 of pyruvate and glyceraldehyde 3-phosphate to yield 1-deoxy-D-xylulose-5-phosphate (DXP).</text>
</comment>
<dbReference type="Pfam" id="PF13292">
    <property type="entry name" value="DXP_synthase_N"/>
    <property type="match status" value="2"/>
</dbReference>
<feature type="domain" description="Transketolase-like pyrimidine-binding" evidence="11">
    <location>
        <begin position="285"/>
        <end position="450"/>
    </location>
</feature>
<evidence type="ECO:0000256" key="7">
    <source>
        <dbReference type="ARBA" id="ARBA00022977"/>
    </source>
</evidence>
<dbReference type="Pfam" id="PF02779">
    <property type="entry name" value="Transket_pyr"/>
    <property type="match status" value="1"/>
</dbReference>
<comment type="cofactor">
    <cofactor evidence="10">
        <name>thiamine diphosphate</name>
        <dbReference type="ChEBI" id="CHEBI:58937"/>
    </cofactor>
    <text evidence="10">Binds 1 thiamine pyrophosphate per subunit.</text>
</comment>
<evidence type="ECO:0000313" key="12">
    <source>
        <dbReference type="EMBL" id="GAA3764657.1"/>
    </source>
</evidence>
<dbReference type="RefSeq" id="WP_345142665.1">
    <property type="nucleotide sequence ID" value="NZ_BAABDU010000003.1"/>
</dbReference>
<feature type="binding site" evidence="10">
    <location>
        <begin position="149"/>
        <end position="150"/>
    </location>
    <ligand>
        <name>thiamine diphosphate</name>
        <dbReference type="ChEBI" id="CHEBI:58937"/>
    </ligand>
</feature>
<dbReference type="Pfam" id="PF02780">
    <property type="entry name" value="Transketolase_C"/>
    <property type="match status" value="1"/>
</dbReference>
<organism evidence="12 13">
    <name type="scientific">Flavobacterium ginsengiterrae</name>
    <dbReference type="NCBI Taxonomy" id="871695"/>
    <lineage>
        <taxon>Bacteria</taxon>
        <taxon>Pseudomonadati</taxon>
        <taxon>Bacteroidota</taxon>
        <taxon>Flavobacteriia</taxon>
        <taxon>Flavobacteriales</taxon>
        <taxon>Flavobacteriaceae</taxon>
        <taxon>Flavobacterium</taxon>
    </lineage>
</organism>
<evidence type="ECO:0000256" key="9">
    <source>
        <dbReference type="ARBA" id="ARBA00023229"/>
    </source>
</evidence>
<dbReference type="InterPro" id="IPR033248">
    <property type="entry name" value="Transketolase_C"/>
</dbReference>
<sequence>MKSDLLSNIYNPSDLRLLKEEQLTQLAQELRRFIIDVVSVKEGHLGASLGVVELTIALHYVFNTPDDLLVWDVGHQAYGHKILTERKDVFQTNRQIDGISGFPKRTESVYDTFGVGHSSTSISAALGMAIASKLKGDLNKQHIAVIGDASIASGMAFEGLNHAGVTDANILVILNDNAIGIDPSVGALKKYLTAVKNGKNPRQNNIIKSLNFDYSGPIDGHDLPKLIKELNRLKKIKGPKFLHIVTTKGKGLQQAEENQVKYHAPGKFDASTGEIHLKSEENLPPKYQDVFGLTILDLARKNEKIIGITPAMPSGSSLKFMMEELPERAFDVGIAEQHAVTLAAGMATQGMMVYCNIYSTFLQRAYDQVIHDVALQNLPVIFCLDRAGLVGEDGATHHGVFDIAYLRSIPNLIMCAPINEIELQNILYTAQLGLNNPIAIRYPRGRGVIKNWEVENFGHYEEIKIGEGVCLKNGTKTAVLSTGTIGNNVIEALAECENANTIAHYSFPFIKPLDINLLNSIFSTFKNIITIEDGVKNGGFGSAVLEFAAAHNFKNDIEILGVPDEFIEHGTVPQLQQLCKIDVKSLIKLFSNGTK</sequence>
<dbReference type="InterPro" id="IPR009014">
    <property type="entry name" value="Transketo_C/PFOR_II"/>
</dbReference>
<feature type="binding site" evidence="10">
    <location>
        <position position="336"/>
    </location>
    <ligand>
        <name>thiamine diphosphate</name>
        <dbReference type="ChEBI" id="CHEBI:58937"/>
    </ligand>
</feature>
<dbReference type="InterPro" id="IPR005477">
    <property type="entry name" value="Dxylulose-5-P_synthase"/>
</dbReference>
<evidence type="ECO:0000256" key="5">
    <source>
        <dbReference type="ARBA" id="ARBA00022723"/>
    </source>
</evidence>
<dbReference type="EMBL" id="BAABDU010000003">
    <property type="protein sequence ID" value="GAA3764657.1"/>
    <property type="molecule type" value="Genomic_DNA"/>
</dbReference>
<keyword evidence="7 10" id="KW-0784">Thiamine biosynthesis</keyword>
<dbReference type="InterPro" id="IPR020826">
    <property type="entry name" value="Transketolase_BS"/>
</dbReference>
<keyword evidence="4 10" id="KW-0808">Transferase</keyword>
<evidence type="ECO:0000259" key="11">
    <source>
        <dbReference type="SMART" id="SM00861"/>
    </source>
</evidence>
<dbReference type="InterPro" id="IPR029061">
    <property type="entry name" value="THDP-binding"/>
</dbReference>
<evidence type="ECO:0000256" key="10">
    <source>
        <dbReference type="HAMAP-Rule" id="MF_00315"/>
    </source>
</evidence>
<keyword evidence="5 10" id="KW-0479">Metal-binding</keyword>
<dbReference type="EC" id="2.2.1.7" evidence="10"/>
<comment type="pathway">
    <text evidence="1 10">Metabolic intermediate biosynthesis; 1-deoxy-D-xylulose 5-phosphate biosynthesis; 1-deoxy-D-xylulose 5-phosphate from D-glyceraldehyde 3-phosphate and pyruvate: step 1/1.</text>
</comment>
<evidence type="ECO:0000256" key="3">
    <source>
        <dbReference type="ARBA" id="ARBA00011738"/>
    </source>
</evidence>
<feature type="binding site" evidence="10">
    <location>
        <position position="177"/>
    </location>
    <ligand>
        <name>thiamine diphosphate</name>
        <dbReference type="ChEBI" id="CHEBI:58937"/>
    </ligand>
</feature>
<dbReference type="CDD" id="cd02007">
    <property type="entry name" value="TPP_DXS"/>
    <property type="match status" value="1"/>
</dbReference>
<accession>A0ABP7GHM6</accession>
<dbReference type="NCBIfam" id="NF003933">
    <property type="entry name" value="PRK05444.2-2"/>
    <property type="match status" value="1"/>
</dbReference>
<evidence type="ECO:0000256" key="1">
    <source>
        <dbReference type="ARBA" id="ARBA00004980"/>
    </source>
</evidence>
<dbReference type="SMART" id="SM00861">
    <property type="entry name" value="Transket_pyr"/>
    <property type="match status" value="1"/>
</dbReference>